<dbReference type="Pfam" id="PF01614">
    <property type="entry name" value="IclR_C"/>
    <property type="match status" value="1"/>
</dbReference>
<dbReference type="InterPro" id="IPR029016">
    <property type="entry name" value="GAF-like_dom_sf"/>
</dbReference>
<keyword evidence="3" id="KW-0804">Transcription</keyword>
<dbReference type="PROSITE" id="PS51078">
    <property type="entry name" value="ICLR_ED"/>
    <property type="match status" value="1"/>
</dbReference>
<dbReference type="PROSITE" id="PS51077">
    <property type="entry name" value="HTH_ICLR"/>
    <property type="match status" value="1"/>
</dbReference>
<dbReference type="AlphaFoldDB" id="A0A543D475"/>
<name>A0A543D475_9PSEU</name>
<dbReference type="InterPro" id="IPR014757">
    <property type="entry name" value="Tscrpt_reg_IclR_C"/>
</dbReference>
<dbReference type="GO" id="GO:0045892">
    <property type="term" value="P:negative regulation of DNA-templated transcription"/>
    <property type="evidence" value="ECO:0007669"/>
    <property type="project" value="TreeGrafter"/>
</dbReference>
<keyword evidence="7" id="KW-1185">Reference proteome</keyword>
<organism evidence="6 7">
    <name type="scientific">Pseudonocardia kunmingensis</name>
    <dbReference type="NCBI Taxonomy" id="630975"/>
    <lineage>
        <taxon>Bacteria</taxon>
        <taxon>Bacillati</taxon>
        <taxon>Actinomycetota</taxon>
        <taxon>Actinomycetes</taxon>
        <taxon>Pseudonocardiales</taxon>
        <taxon>Pseudonocardiaceae</taxon>
        <taxon>Pseudonocardia</taxon>
    </lineage>
</organism>
<gene>
    <name evidence="6" type="ORF">FB558_7016</name>
</gene>
<dbReference type="InterPro" id="IPR050707">
    <property type="entry name" value="HTH_MetabolicPath_Reg"/>
</dbReference>
<dbReference type="PANTHER" id="PTHR30136:SF24">
    <property type="entry name" value="HTH-TYPE TRANSCRIPTIONAL REPRESSOR ALLR"/>
    <property type="match status" value="1"/>
</dbReference>
<dbReference type="InterPro" id="IPR005471">
    <property type="entry name" value="Tscrpt_reg_IclR_N"/>
</dbReference>
<dbReference type="GO" id="GO:0003677">
    <property type="term" value="F:DNA binding"/>
    <property type="evidence" value="ECO:0007669"/>
    <property type="project" value="UniProtKB-KW"/>
</dbReference>
<accession>A0A543D475</accession>
<evidence type="ECO:0000313" key="6">
    <source>
        <dbReference type="EMBL" id="TQM03988.1"/>
    </source>
</evidence>
<evidence type="ECO:0000256" key="3">
    <source>
        <dbReference type="ARBA" id="ARBA00023163"/>
    </source>
</evidence>
<keyword evidence="2" id="KW-0238">DNA-binding</keyword>
<protein>
    <submittedName>
        <fullName evidence="6">IclR family transcriptional regulator</fullName>
    </submittedName>
</protein>
<evidence type="ECO:0000256" key="1">
    <source>
        <dbReference type="ARBA" id="ARBA00023015"/>
    </source>
</evidence>
<feature type="domain" description="IclR-ED" evidence="5">
    <location>
        <begin position="62"/>
        <end position="245"/>
    </location>
</feature>
<dbReference type="InterPro" id="IPR036390">
    <property type="entry name" value="WH_DNA-bd_sf"/>
</dbReference>
<dbReference type="Pfam" id="PF09339">
    <property type="entry name" value="HTH_IclR"/>
    <property type="match status" value="1"/>
</dbReference>
<dbReference type="InterPro" id="IPR036388">
    <property type="entry name" value="WH-like_DNA-bd_sf"/>
</dbReference>
<dbReference type="RefSeq" id="WP_142061018.1">
    <property type="nucleotide sequence ID" value="NZ_VFPA01000005.1"/>
</dbReference>
<dbReference type="SUPFAM" id="SSF55781">
    <property type="entry name" value="GAF domain-like"/>
    <property type="match status" value="1"/>
</dbReference>
<dbReference type="EMBL" id="VFPA01000005">
    <property type="protein sequence ID" value="TQM03988.1"/>
    <property type="molecule type" value="Genomic_DNA"/>
</dbReference>
<sequence>MSQSIQRAAEVLEFISLRPRTQTEVAEHLDVHRSTALRILGTLAECGLTRRHEDGRYSVGYRLAGLAQLAIEQFDLAGVARPHLRALGEECTHTIHLAALEDSGIVYAEKIDQPGMVRLYSEVGQKVCLHTAGVAKAILAFQPAALVDAMLATTDFARHTDTTITSAQRYREELAVVAGRGWSVDDGEYEDYVNCVAMPVRDASGQVMAAVSITALKARASLDDLGQLLPRLTEVTTTISRELGWRP</sequence>
<dbReference type="OrthoDB" id="9807558at2"/>
<dbReference type="InterPro" id="IPR011991">
    <property type="entry name" value="ArsR-like_HTH"/>
</dbReference>
<dbReference type="SMART" id="SM00346">
    <property type="entry name" value="HTH_ICLR"/>
    <property type="match status" value="1"/>
</dbReference>
<keyword evidence="1" id="KW-0805">Transcription regulation</keyword>
<dbReference type="SUPFAM" id="SSF46785">
    <property type="entry name" value="Winged helix' DNA-binding domain"/>
    <property type="match status" value="1"/>
</dbReference>
<reference evidence="6 7" key="1">
    <citation type="submission" date="2019-06" db="EMBL/GenBank/DDBJ databases">
        <title>Sequencing the genomes of 1000 actinobacteria strains.</title>
        <authorList>
            <person name="Klenk H.-P."/>
        </authorList>
    </citation>
    <scope>NUCLEOTIDE SEQUENCE [LARGE SCALE GENOMIC DNA]</scope>
    <source>
        <strain evidence="6 7">DSM 45301</strain>
    </source>
</reference>
<evidence type="ECO:0000256" key="2">
    <source>
        <dbReference type="ARBA" id="ARBA00023125"/>
    </source>
</evidence>
<dbReference type="CDD" id="cd00090">
    <property type="entry name" value="HTH_ARSR"/>
    <property type="match status" value="1"/>
</dbReference>
<proteinExistence type="predicted"/>
<dbReference type="PANTHER" id="PTHR30136">
    <property type="entry name" value="HELIX-TURN-HELIX TRANSCRIPTIONAL REGULATOR, ICLR FAMILY"/>
    <property type="match status" value="1"/>
</dbReference>
<evidence type="ECO:0000259" key="5">
    <source>
        <dbReference type="PROSITE" id="PS51078"/>
    </source>
</evidence>
<dbReference type="Gene3D" id="1.10.10.10">
    <property type="entry name" value="Winged helix-like DNA-binding domain superfamily/Winged helix DNA-binding domain"/>
    <property type="match status" value="1"/>
</dbReference>
<dbReference type="Proteomes" id="UP000315677">
    <property type="component" value="Unassembled WGS sequence"/>
</dbReference>
<dbReference type="Gene3D" id="3.30.450.40">
    <property type="match status" value="1"/>
</dbReference>
<dbReference type="GO" id="GO:0003700">
    <property type="term" value="F:DNA-binding transcription factor activity"/>
    <property type="evidence" value="ECO:0007669"/>
    <property type="project" value="TreeGrafter"/>
</dbReference>
<feature type="domain" description="HTH iclR-type" evidence="4">
    <location>
        <begin position="2"/>
        <end position="61"/>
    </location>
</feature>
<comment type="caution">
    <text evidence="6">The sequence shown here is derived from an EMBL/GenBank/DDBJ whole genome shotgun (WGS) entry which is preliminary data.</text>
</comment>
<evidence type="ECO:0000259" key="4">
    <source>
        <dbReference type="PROSITE" id="PS51077"/>
    </source>
</evidence>
<evidence type="ECO:0000313" key="7">
    <source>
        <dbReference type="Proteomes" id="UP000315677"/>
    </source>
</evidence>